<evidence type="ECO:0000259" key="1">
    <source>
        <dbReference type="PROSITE" id="PS51742"/>
    </source>
</evidence>
<dbReference type="Proteomes" id="UP000238362">
    <property type="component" value="Unassembled WGS sequence"/>
</dbReference>
<evidence type="ECO:0000313" key="3">
    <source>
        <dbReference type="Proteomes" id="UP000238362"/>
    </source>
</evidence>
<protein>
    <recommendedName>
        <fullName evidence="1">PPC domain-containing protein</fullName>
    </recommendedName>
</protein>
<dbReference type="PIRSF" id="PIRSF016702">
    <property type="entry name" value="DNA_bp_PD1"/>
    <property type="match status" value="1"/>
</dbReference>
<dbReference type="RefSeq" id="WP_106182316.1">
    <property type="nucleotide sequence ID" value="NZ_PVNH01000014.1"/>
</dbReference>
<dbReference type="Pfam" id="PF03479">
    <property type="entry name" value="PCC"/>
    <property type="match status" value="1"/>
</dbReference>
<keyword evidence="3" id="KW-1185">Reference proteome</keyword>
<proteinExistence type="predicted"/>
<dbReference type="CDD" id="cd11378">
    <property type="entry name" value="DUF296"/>
    <property type="match status" value="1"/>
</dbReference>
<accession>A0A2T0LL82</accession>
<dbReference type="PANTHER" id="PTHR34988">
    <property type="entry name" value="PROTEIN, PUTATIVE-RELATED"/>
    <property type="match status" value="1"/>
</dbReference>
<dbReference type="PANTHER" id="PTHR34988:SF1">
    <property type="entry name" value="DNA-BINDING PROTEIN"/>
    <property type="match status" value="1"/>
</dbReference>
<dbReference type="Gene3D" id="3.30.1330.80">
    <property type="entry name" value="Hypothetical protein, similar to alpha- acetolactate decarboxylase, domain 2"/>
    <property type="match status" value="1"/>
</dbReference>
<evidence type="ECO:0000313" key="2">
    <source>
        <dbReference type="EMBL" id="PRX43710.1"/>
    </source>
</evidence>
<reference evidence="2 3" key="1">
    <citation type="submission" date="2018-03" db="EMBL/GenBank/DDBJ databases">
        <title>Genomic Encyclopedia of Type Strains, Phase III (KMG-III): the genomes of soil and plant-associated and newly described type strains.</title>
        <authorList>
            <person name="Whitman W."/>
        </authorList>
    </citation>
    <scope>NUCLEOTIDE SEQUENCE [LARGE SCALE GENOMIC DNA]</scope>
    <source>
        <strain evidence="2 3">CGMCC 4.7125</strain>
    </source>
</reference>
<dbReference type="PROSITE" id="PS51742">
    <property type="entry name" value="PPC"/>
    <property type="match status" value="1"/>
</dbReference>
<gene>
    <name evidence="2" type="ORF">B0I33_114171</name>
</gene>
<dbReference type="InterPro" id="IPR005175">
    <property type="entry name" value="PPC_dom"/>
</dbReference>
<comment type="caution">
    <text evidence="2">The sequence shown here is derived from an EMBL/GenBank/DDBJ whole genome shotgun (WGS) entry which is preliminary data.</text>
</comment>
<name>A0A2T0LL82_9PSEU</name>
<feature type="domain" description="PPC" evidence="1">
    <location>
        <begin position="9"/>
        <end position="145"/>
    </location>
</feature>
<dbReference type="EMBL" id="PVNH01000014">
    <property type="protein sequence ID" value="PRX43710.1"/>
    <property type="molecule type" value="Genomic_DNA"/>
</dbReference>
<organism evidence="2 3">
    <name type="scientific">Prauserella shujinwangii</name>
    <dbReference type="NCBI Taxonomy" id="1453103"/>
    <lineage>
        <taxon>Bacteria</taxon>
        <taxon>Bacillati</taxon>
        <taxon>Actinomycetota</taxon>
        <taxon>Actinomycetes</taxon>
        <taxon>Pseudonocardiales</taxon>
        <taxon>Pseudonocardiaceae</taxon>
        <taxon>Prauserella</taxon>
    </lineage>
</organism>
<dbReference type="AlphaFoldDB" id="A0A2T0LL82"/>
<sequence length="147" mass="15788">MTRSTRLGGERPRTHAVVLDTGDSVLDELTAFAAEQDLGTAAFTAIGAFQAVTLGFYDLDERRYLEIPVDEQVEVLTMAGDIVGGGDGHQIHAHVVVGRRDGTTRGGHLLSATVRPTLEVMVTESPAELTRRYDERSGLALIELPGS</sequence>
<dbReference type="InterPro" id="IPR025707">
    <property type="entry name" value="DNA_bp_PD1"/>
</dbReference>
<dbReference type="OrthoDB" id="9798999at2"/>
<dbReference type="SUPFAM" id="SSF117856">
    <property type="entry name" value="AF0104/ALDC/Ptd012-like"/>
    <property type="match status" value="1"/>
</dbReference>